<reference evidence="2 3" key="1">
    <citation type="submission" date="2017-03" db="EMBL/GenBank/DDBJ databases">
        <title>Genome sequence of Clostridium hungatei DSM 14427.</title>
        <authorList>
            <person name="Poehlein A."/>
            <person name="Daniel R."/>
        </authorList>
    </citation>
    <scope>NUCLEOTIDE SEQUENCE [LARGE SCALE GENOMIC DNA]</scope>
    <source>
        <strain evidence="2 3">DSM 14427</strain>
    </source>
</reference>
<keyword evidence="1" id="KW-0732">Signal</keyword>
<dbReference type="Gene3D" id="2.60.40.10">
    <property type="entry name" value="Immunoglobulins"/>
    <property type="match status" value="1"/>
</dbReference>
<accession>A0A1V4SMH9</accession>
<dbReference type="AlphaFoldDB" id="A0A1V4SMH9"/>
<dbReference type="Proteomes" id="UP000191554">
    <property type="component" value="Unassembled WGS sequence"/>
</dbReference>
<dbReference type="OrthoDB" id="319589at2"/>
<dbReference type="Gene3D" id="2.60.120.260">
    <property type="entry name" value="Galactose-binding domain-like"/>
    <property type="match status" value="1"/>
</dbReference>
<name>A0A1V4SMH9_RUMHU</name>
<evidence type="ECO:0000313" key="3">
    <source>
        <dbReference type="Proteomes" id="UP000191554"/>
    </source>
</evidence>
<dbReference type="InterPro" id="IPR036116">
    <property type="entry name" value="FN3_sf"/>
</dbReference>
<feature type="chain" id="PRO_5013138848" evidence="1">
    <location>
        <begin position="28"/>
        <end position="338"/>
    </location>
</feature>
<sequence>MRRFGKLAGFFVVFIAVIAAFCNVSFAASVGQVSANPDQGWRRYDDTDSRIKYSGSWLTENVSSNYNSTSHYTSTSDSNYTFKFVGTKFRIIGVINQDHPTNNSISIDGNIYTMSEYATSLQRKIILYEETNLSFGTHSVTVTSKSTGKFTQIDAIDIDETGYLVDINTPDAPTNLNAISGNKKVDLSWGSVEGAASYNVKRALTAGGPYTTIATTSAITYIDSNVNNDVKYYYVISAVVNGTESPNSNEASATPTAPEVIGNPGILEITMTNGQIKEYDLSGAELLAFLNWYDGKSDGTGKAYYTITKKNNIKPFLSRKEYIAFDKISSFEVKEYTE</sequence>
<keyword evidence="3" id="KW-1185">Reference proteome</keyword>
<protein>
    <submittedName>
        <fullName evidence="2">Amylopullulanase</fullName>
    </submittedName>
</protein>
<proteinExistence type="predicted"/>
<dbReference type="EMBL" id="MZGX01000006">
    <property type="protein sequence ID" value="OPX45070.1"/>
    <property type="molecule type" value="Genomic_DNA"/>
</dbReference>
<evidence type="ECO:0000313" key="2">
    <source>
        <dbReference type="EMBL" id="OPX45070.1"/>
    </source>
</evidence>
<feature type="signal peptide" evidence="1">
    <location>
        <begin position="1"/>
        <end position="27"/>
    </location>
</feature>
<evidence type="ECO:0000256" key="1">
    <source>
        <dbReference type="SAM" id="SignalP"/>
    </source>
</evidence>
<comment type="caution">
    <text evidence="2">The sequence shown here is derived from an EMBL/GenBank/DDBJ whole genome shotgun (WGS) entry which is preliminary data.</text>
</comment>
<dbReference type="InterPro" id="IPR013783">
    <property type="entry name" value="Ig-like_fold"/>
</dbReference>
<gene>
    <name evidence="2" type="primary">apu</name>
    <name evidence="2" type="ORF">CLHUN_13020</name>
</gene>
<dbReference type="STRING" id="48256.CLHUN_13020"/>
<dbReference type="RefSeq" id="WP_080063744.1">
    <property type="nucleotide sequence ID" value="NZ_MZGX01000006.1"/>
</dbReference>
<dbReference type="SUPFAM" id="SSF49265">
    <property type="entry name" value="Fibronectin type III"/>
    <property type="match status" value="1"/>
</dbReference>
<organism evidence="2 3">
    <name type="scientific">Ruminiclostridium hungatei</name>
    <name type="common">Clostridium hungatei</name>
    <dbReference type="NCBI Taxonomy" id="48256"/>
    <lineage>
        <taxon>Bacteria</taxon>
        <taxon>Bacillati</taxon>
        <taxon>Bacillota</taxon>
        <taxon>Clostridia</taxon>
        <taxon>Eubacteriales</taxon>
        <taxon>Oscillospiraceae</taxon>
        <taxon>Ruminiclostridium</taxon>
    </lineage>
</organism>